<keyword evidence="3" id="KW-1185">Reference proteome</keyword>
<protein>
    <submittedName>
        <fullName evidence="2">Uncharacterized protein</fullName>
    </submittedName>
</protein>
<keyword evidence="1" id="KW-0472">Membrane</keyword>
<dbReference type="AlphaFoldDB" id="A0A3N4K433"/>
<reference evidence="2 3" key="1">
    <citation type="journal article" date="2018" name="Nat. Ecol. Evol.">
        <title>Pezizomycetes genomes reveal the molecular basis of ectomycorrhizal truffle lifestyle.</title>
        <authorList>
            <person name="Murat C."/>
            <person name="Payen T."/>
            <person name="Noel B."/>
            <person name="Kuo A."/>
            <person name="Morin E."/>
            <person name="Chen J."/>
            <person name="Kohler A."/>
            <person name="Krizsan K."/>
            <person name="Balestrini R."/>
            <person name="Da Silva C."/>
            <person name="Montanini B."/>
            <person name="Hainaut M."/>
            <person name="Levati E."/>
            <person name="Barry K.W."/>
            <person name="Belfiori B."/>
            <person name="Cichocki N."/>
            <person name="Clum A."/>
            <person name="Dockter R.B."/>
            <person name="Fauchery L."/>
            <person name="Guy J."/>
            <person name="Iotti M."/>
            <person name="Le Tacon F."/>
            <person name="Lindquist E.A."/>
            <person name="Lipzen A."/>
            <person name="Malagnac F."/>
            <person name="Mello A."/>
            <person name="Molinier V."/>
            <person name="Miyauchi S."/>
            <person name="Poulain J."/>
            <person name="Riccioni C."/>
            <person name="Rubini A."/>
            <person name="Sitrit Y."/>
            <person name="Splivallo R."/>
            <person name="Traeger S."/>
            <person name="Wang M."/>
            <person name="Zifcakova L."/>
            <person name="Wipf D."/>
            <person name="Zambonelli A."/>
            <person name="Paolocci F."/>
            <person name="Nowrousian M."/>
            <person name="Ottonello S."/>
            <person name="Baldrian P."/>
            <person name="Spatafora J.W."/>
            <person name="Henrissat B."/>
            <person name="Nagy L.G."/>
            <person name="Aury J.M."/>
            <person name="Wincker P."/>
            <person name="Grigoriev I.V."/>
            <person name="Bonfante P."/>
            <person name="Martin F.M."/>
        </authorList>
    </citation>
    <scope>NUCLEOTIDE SEQUENCE [LARGE SCALE GENOMIC DNA]</scope>
    <source>
        <strain evidence="2 3">120613-1</strain>
    </source>
</reference>
<feature type="transmembrane region" description="Helical" evidence="1">
    <location>
        <begin position="37"/>
        <end position="59"/>
    </location>
</feature>
<evidence type="ECO:0000313" key="3">
    <source>
        <dbReference type="Proteomes" id="UP000276215"/>
    </source>
</evidence>
<sequence>MRMKSLIRAEEFVWELISSFGEKFHRYAIVIALRRRCIGWGGPFVILPFVFFTTLFPFFPVGSGRPS</sequence>
<proteinExistence type="predicted"/>
<gene>
    <name evidence="2" type="ORF">L873DRAFT_1798343</name>
</gene>
<dbReference type="EMBL" id="ML120354">
    <property type="protein sequence ID" value="RPB05324.1"/>
    <property type="molecule type" value="Genomic_DNA"/>
</dbReference>
<keyword evidence="1" id="KW-0812">Transmembrane</keyword>
<evidence type="ECO:0000256" key="1">
    <source>
        <dbReference type="SAM" id="Phobius"/>
    </source>
</evidence>
<name>A0A3N4K433_9PEZI</name>
<accession>A0A3N4K433</accession>
<dbReference type="Proteomes" id="UP000276215">
    <property type="component" value="Unassembled WGS sequence"/>
</dbReference>
<evidence type="ECO:0000313" key="2">
    <source>
        <dbReference type="EMBL" id="RPB05324.1"/>
    </source>
</evidence>
<organism evidence="2 3">
    <name type="scientific">Choiromyces venosus 120613-1</name>
    <dbReference type="NCBI Taxonomy" id="1336337"/>
    <lineage>
        <taxon>Eukaryota</taxon>
        <taxon>Fungi</taxon>
        <taxon>Dikarya</taxon>
        <taxon>Ascomycota</taxon>
        <taxon>Pezizomycotina</taxon>
        <taxon>Pezizomycetes</taxon>
        <taxon>Pezizales</taxon>
        <taxon>Tuberaceae</taxon>
        <taxon>Choiromyces</taxon>
    </lineage>
</organism>
<keyword evidence="1" id="KW-1133">Transmembrane helix</keyword>